<dbReference type="PANTHER" id="PTHR12686">
    <property type="entry name" value="3'-5' EXORIBONUCLEASE CSL4-RELATED"/>
    <property type="match status" value="1"/>
</dbReference>
<comment type="subcellular location">
    <subcellularLocation>
        <location evidence="1">Nucleus</location>
        <location evidence="1">Nucleolus</location>
    </subcellularLocation>
</comment>
<evidence type="ECO:0000256" key="2">
    <source>
        <dbReference type="ARBA" id="ARBA00022490"/>
    </source>
</evidence>
<organism evidence="6 7">
    <name type="scientific">Bicyclus anynana</name>
    <name type="common">Squinting bush brown butterfly</name>
    <dbReference type="NCBI Taxonomy" id="110368"/>
    <lineage>
        <taxon>Eukaryota</taxon>
        <taxon>Metazoa</taxon>
        <taxon>Ecdysozoa</taxon>
        <taxon>Arthropoda</taxon>
        <taxon>Hexapoda</taxon>
        <taxon>Insecta</taxon>
        <taxon>Pterygota</taxon>
        <taxon>Neoptera</taxon>
        <taxon>Endopterygota</taxon>
        <taxon>Lepidoptera</taxon>
        <taxon>Glossata</taxon>
        <taxon>Ditrysia</taxon>
        <taxon>Papilionoidea</taxon>
        <taxon>Nymphalidae</taxon>
        <taxon>Satyrinae</taxon>
        <taxon>Satyrini</taxon>
        <taxon>Mycalesina</taxon>
        <taxon>Bicyclus</taxon>
    </lineage>
</organism>
<evidence type="ECO:0000313" key="7">
    <source>
        <dbReference type="RefSeq" id="XP_023937322.1"/>
    </source>
</evidence>
<dbReference type="GO" id="GO:0006396">
    <property type="term" value="P:RNA processing"/>
    <property type="evidence" value="ECO:0007669"/>
    <property type="project" value="InterPro"/>
</dbReference>
<dbReference type="RefSeq" id="XP_023937322.1">
    <property type="nucleotide sequence ID" value="XM_024081554.2"/>
</dbReference>
<gene>
    <name evidence="7" type="primary">LOC112045393</name>
</gene>
<name>A0A6J1MWK9_BICAN</name>
<dbReference type="InterPro" id="IPR012340">
    <property type="entry name" value="NA-bd_OB-fold"/>
</dbReference>
<keyword evidence="3" id="KW-0271">Exosome</keyword>
<dbReference type="GO" id="GO:0003723">
    <property type="term" value="F:RNA binding"/>
    <property type="evidence" value="ECO:0007669"/>
    <property type="project" value="InterPro"/>
</dbReference>
<dbReference type="GO" id="GO:0005737">
    <property type="term" value="C:cytoplasm"/>
    <property type="evidence" value="ECO:0007669"/>
    <property type="project" value="TreeGrafter"/>
</dbReference>
<reference evidence="7" key="1">
    <citation type="submission" date="2025-08" db="UniProtKB">
        <authorList>
            <consortium name="RefSeq"/>
        </authorList>
    </citation>
    <scope>IDENTIFICATION</scope>
</reference>
<dbReference type="PANTHER" id="PTHR12686:SF8">
    <property type="entry name" value="EXOSOME COMPLEX COMPONENT CSL4"/>
    <property type="match status" value="1"/>
</dbReference>
<dbReference type="Gene3D" id="2.40.50.100">
    <property type="match status" value="1"/>
</dbReference>
<dbReference type="InterPro" id="IPR039771">
    <property type="entry name" value="Csl4"/>
</dbReference>
<dbReference type="KEGG" id="bany:112045393"/>
<proteinExistence type="predicted"/>
<dbReference type="GO" id="GO:0000176">
    <property type="term" value="C:nuclear exosome (RNase complex)"/>
    <property type="evidence" value="ECO:0007669"/>
    <property type="project" value="TreeGrafter"/>
</dbReference>
<keyword evidence="2" id="KW-0963">Cytoplasm</keyword>
<accession>A0A6J1MWK9</accession>
<dbReference type="Proteomes" id="UP001652582">
    <property type="component" value="Chromosome 24"/>
</dbReference>
<dbReference type="SUPFAM" id="SSF50249">
    <property type="entry name" value="Nucleic acid-binding proteins"/>
    <property type="match status" value="1"/>
</dbReference>
<feature type="domain" description="Exosome complex component N-terminal" evidence="5">
    <location>
        <begin position="9"/>
        <end position="44"/>
    </location>
</feature>
<dbReference type="Gene3D" id="2.40.50.140">
    <property type="entry name" value="Nucleic acid-binding proteins"/>
    <property type="match status" value="1"/>
</dbReference>
<dbReference type="FunFam" id="2.40.50.140:FF:000198">
    <property type="entry name" value="Exosome complex component CSL4"/>
    <property type="match status" value="1"/>
</dbReference>
<dbReference type="Pfam" id="PF10447">
    <property type="entry name" value="EXOSC1"/>
    <property type="match status" value="1"/>
</dbReference>
<dbReference type="InterPro" id="IPR019495">
    <property type="entry name" value="EXOSC1_C"/>
</dbReference>
<evidence type="ECO:0000256" key="1">
    <source>
        <dbReference type="ARBA" id="ARBA00004604"/>
    </source>
</evidence>
<dbReference type="InterPro" id="IPR025721">
    <property type="entry name" value="Exosome_cplx_N_dom"/>
</dbReference>
<evidence type="ECO:0000259" key="5">
    <source>
        <dbReference type="Pfam" id="PF14382"/>
    </source>
</evidence>
<protein>
    <submittedName>
        <fullName evidence="7">Exosome complex component CSL4</fullName>
    </submittedName>
</protein>
<dbReference type="Pfam" id="PF14382">
    <property type="entry name" value="ECR1_N"/>
    <property type="match status" value="1"/>
</dbReference>
<evidence type="ECO:0000313" key="6">
    <source>
        <dbReference type="Proteomes" id="UP001652582"/>
    </source>
</evidence>
<dbReference type="GeneID" id="112045393"/>
<dbReference type="GO" id="GO:0005730">
    <property type="term" value="C:nucleolus"/>
    <property type="evidence" value="ECO:0007669"/>
    <property type="project" value="UniProtKB-SubCell"/>
</dbReference>
<evidence type="ECO:0000259" key="4">
    <source>
        <dbReference type="Pfam" id="PF10447"/>
    </source>
</evidence>
<dbReference type="OrthoDB" id="440760at2759"/>
<sequence>MDEEGTEKICIPGMRLSTLQGHSSGQGTYVKDGYIFAALSGILKTEEDNKVIKLSVVSLITPSILPKAGDIVTAKVNVVNSRQVQCVILCTGQTILTRPYKGIIKKEDIQLKYKDGIDPYKCFRPGDIVLAKVLPTTELHWYHLSTEDNELGVIIATAEGSPPGVSMIPINWSMMQCPKTLVKELRKVARVVPENINEALLPLHFNQDDESLLLNK</sequence>
<feature type="domain" description="Exosome complex component CSL4 C-terminal" evidence="4">
    <location>
        <begin position="98"/>
        <end position="134"/>
    </location>
</feature>
<keyword evidence="6" id="KW-1185">Reference proteome</keyword>
<dbReference type="SUPFAM" id="SSF110324">
    <property type="entry name" value="Ribosomal L27 protein-like"/>
    <property type="match status" value="1"/>
</dbReference>
<evidence type="ECO:0000256" key="3">
    <source>
        <dbReference type="ARBA" id="ARBA00022835"/>
    </source>
</evidence>
<dbReference type="CTD" id="34548"/>
<dbReference type="AlphaFoldDB" id="A0A6J1MWK9"/>